<keyword evidence="4" id="KW-0653">Protein transport</keyword>
<dbReference type="Pfam" id="PF01602">
    <property type="entry name" value="Adaptin_N"/>
    <property type="match status" value="1"/>
</dbReference>
<dbReference type="EMBL" id="BDIP01004554">
    <property type="protein sequence ID" value="GIQ88955.1"/>
    <property type="molecule type" value="Genomic_DNA"/>
</dbReference>
<dbReference type="AlphaFoldDB" id="A0A9K3D5X8"/>
<protein>
    <submittedName>
        <fullName evidence="7">AP complex subunit beta</fullName>
    </submittedName>
</protein>
<comment type="similarity">
    <text evidence="2">Belongs to the adaptor complexes large subunit family.</text>
</comment>
<dbReference type="InterPro" id="IPR026739">
    <property type="entry name" value="AP_beta"/>
</dbReference>
<evidence type="ECO:0000256" key="5">
    <source>
        <dbReference type="ARBA" id="ARBA00023136"/>
    </source>
</evidence>
<keyword evidence="8" id="KW-1185">Reference proteome</keyword>
<comment type="subcellular location">
    <subcellularLocation>
        <location evidence="1">Endomembrane system</location>
    </subcellularLocation>
</comment>
<gene>
    <name evidence="7" type="ORF">KIPB_011313</name>
</gene>
<dbReference type="InterPro" id="IPR016024">
    <property type="entry name" value="ARM-type_fold"/>
</dbReference>
<reference evidence="7 8" key="1">
    <citation type="journal article" date="2018" name="PLoS ONE">
        <title>The draft genome of Kipferlia bialata reveals reductive genome evolution in fornicate parasites.</title>
        <authorList>
            <person name="Tanifuji G."/>
            <person name="Takabayashi S."/>
            <person name="Kume K."/>
            <person name="Takagi M."/>
            <person name="Nakayama T."/>
            <person name="Kamikawa R."/>
            <person name="Inagaki Y."/>
            <person name="Hashimoto T."/>
        </authorList>
    </citation>
    <scope>NUCLEOTIDE SEQUENCE [LARGE SCALE GENOMIC DNA]</scope>
    <source>
        <strain evidence="7">NY0173</strain>
    </source>
</reference>
<dbReference type="OrthoDB" id="302453at2759"/>
<evidence type="ECO:0000256" key="1">
    <source>
        <dbReference type="ARBA" id="ARBA00004308"/>
    </source>
</evidence>
<name>A0A9K3D5X8_9EUKA</name>
<sequence length="173" mass="19480">MAKGSLFDSSVSLEDIRVLLLSRSKKEVIQGVEKLMARQTRGEDVSSLFHNVLQLVVLPDLEIKRLIYLFVSFYSEAHPNDAIMVVSTLQKEMDSQNQLVRAMALRALTNLRVKNISQVVLIHLKKAIRDPSPYVRKTAAHSVTKLFRIDPDLETELIPLLTTLLTDSVATVI</sequence>
<dbReference type="PANTHER" id="PTHR11134">
    <property type="entry name" value="ADAPTOR COMPLEX SUBUNIT BETA FAMILY MEMBER"/>
    <property type="match status" value="1"/>
</dbReference>
<dbReference type="Proteomes" id="UP000265618">
    <property type="component" value="Unassembled WGS sequence"/>
</dbReference>
<dbReference type="Gene3D" id="1.25.10.10">
    <property type="entry name" value="Leucine-rich Repeat Variant"/>
    <property type="match status" value="1"/>
</dbReference>
<evidence type="ECO:0000256" key="3">
    <source>
        <dbReference type="ARBA" id="ARBA00022448"/>
    </source>
</evidence>
<dbReference type="InterPro" id="IPR002553">
    <property type="entry name" value="Clathrin/coatomer_adapt-like_N"/>
</dbReference>
<dbReference type="GO" id="GO:0006886">
    <property type="term" value="P:intracellular protein transport"/>
    <property type="evidence" value="ECO:0007669"/>
    <property type="project" value="InterPro"/>
</dbReference>
<dbReference type="GO" id="GO:0016192">
    <property type="term" value="P:vesicle-mediated transport"/>
    <property type="evidence" value="ECO:0007669"/>
    <property type="project" value="InterPro"/>
</dbReference>
<keyword evidence="3" id="KW-0813">Transport</keyword>
<evidence type="ECO:0000313" key="7">
    <source>
        <dbReference type="EMBL" id="GIQ88955.1"/>
    </source>
</evidence>
<evidence type="ECO:0000256" key="4">
    <source>
        <dbReference type="ARBA" id="ARBA00022927"/>
    </source>
</evidence>
<feature type="domain" description="Clathrin/coatomer adaptor adaptin-like N-terminal" evidence="6">
    <location>
        <begin position="19"/>
        <end position="172"/>
    </location>
</feature>
<dbReference type="InterPro" id="IPR011989">
    <property type="entry name" value="ARM-like"/>
</dbReference>
<dbReference type="GO" id="GO:0012505">
    <property type="term" value="C:endomembrane system"/>
    <property type="evidence" value="ECO:0007669"/>
    <property type="project" value="UniProtKB-SubCell"/>
</dbReference>
<evidence type="ECO:0000313" key="8">
    <source>
        <dbReference type="Proteomes" id="UP000265618"/>
    </source>
</evidence>
<keyword evidence="5" id="KW-0472">Membrane</keyword>
<dbReference type="GO" id="GO:0030117">
    <property type="term" value="C:membrane coat"/>
    <property type="evidence" value="ECO:0007669"/>
    <property type="project" value="InterPro"/>
</dbReference>
<accession>A0A9K3D5X8</accession>
<dbReference type="SUPFAM" id="SSF48371">
    <property type="entry name" value="ARM repeat"/>
    <property type="match status" value="1"/>
</dbReference>
<comment type="caution">
    <text evidence="7">The sequence shown here is derived from an EMBL/GenBank/DDBJ whole genome shotgun (WGS) entry which is preliminary data.</text>
</comment>
<evidence type="ECO:0000259" key="6">
    <source>
        <dbReference type="Pfam" id="PF01602"/>
    </source>
</evidence>
<feature type="non-terminal residue" evidence="7">
    <location>
        <position position="1"/>
    </location>
</feature>
<organism evidence="7 8">
    <name type="scientific">Kipferlia bialata</name>
    <dbReference type="NCBI Taxonomy" id="797122"/>
    <lineage>
        <taxon>Eukaryota</taxon>
        <taxon>Metamonada</taxon>
        <taxon>Carpediemonas-like organisms</taxon>
        <taxon>Kipferlia</taxon>
    </lineage>
</organism>
<evidence type="ECO:0000256" key="2">
    <source>
        <dbReference type="ARBA" id="ARBA00006613"/>
    </source>
</evidence>
<proteinExistence type="inferred from homology"/>